<proteinExistence type="predicted"/>
<accession>A0A232EGU0</accession>
<comment type="caution">
    <text evidence="1">The sequence shown here is derived from an EMBL/GenBank/DDBJ whole genome shotgun (WGS) entry which is preliminary data.</text>
</comment>
<keyword evidence="2" id="KW-1185">Reference proteome</keyword>
<organism evidence="1 2">
    <name type="scientific">Trichomalopsis sarcophagae</name>
    <dbReference type="NCBI Taxonomy" id="543379"/>
    <lineage>
        <taxon>Eukaryota</taxon>
        <taxon>Metazoa</taxon>
        <taxon>Ecdysozoa</taxon>
        <taxon>Arthropoda</taxon>
        <taxon>Hexapoda</taxon>
        <taxon>Insecta</taxon>
        <taxon>Pterygota</taxon>
        <taxon>Neoptera</taxon>
        <taxon>Endopterygota</taxon>
        <taxon>Hymenoptera</taxon>
        <taxon>Apocrita</taxon>
        <taxon>Proctotrupomorpha</taxon>
        <taxon>Chalcidoidea</taxon>
        <taxon>Pteromalidae</taxon>
        <taxon>Pteromalinae</taxon>
        <taxon>Trichomalopsis</taxon>
    </lineage>
</organism>
<sequence length="28" mass="3441">MNRLAHHRIKISTLQTLRLKLRTKKKKK</sequence>
<protein>
    <submittedName>
        <fullName evidence="1">Uncharacterized protein</fullName>
    </submittedName>
</protein>
<evidence type="ECO:0000313" key="2">
    <source>
        <dbReference type="Proteomes" id="UP000215335"/>
    </source>
</evidence>
<name>A0A232EGU0_9HYME</name>
<dbReference type="EMBL" id="NNAY01004685">
    <property type="protein sequence ID" value="OXU17558.1"/>
    <property type="molecule type" value="Genomic_DNA"/>
</dbReference>
<dbReference type="AlphaFoldDB" id="A0A232EGU0"/>
<gene>
    <name evidence="1" type="ORF">TSAR_016645</name>
</gene>
<reference evidence="1 2" key="1">
    <citation type="journal article" date="2017" name="Curr. Biol.">
        <title>The Evolution of Venom by Co-option of Single-Copy Genes.</title>
        <authorList>
            <person name="Martinson E.O."/>
            <person name="Mrinalini"/>
            <person name="Kelkar Y.D."/>
            <person name="Chang C.H."/>
            <person name="Werren J.H."/>
        </authorList>
    </citation>
    <scope>NUCLEOTIDE SEQUENCE [LARGE SCALE GENOMIC DNA]</scope>
    <source>
        <strain evidence="1 2">Alberta</strain>
        <tissue evidence="1">Whole body</tissue>
    </source>
</reference>
<evidence type="ECO:0000313" key="1">
    <source>
        <dbReference type="EMBL" id="OXU17558.1"/>
    </source>
</evidence>
<dbReference type="Proteomes" id="UP000215335">
    <property type="component" value="Unassembled WGS sequence"/>
</dbReference>